<evidence type="ECO:0000256" key="5">
    <source>
        <dbReference type="ARBA" id="ARBA00023242"/>
    </source>
</evidence>
<dbReference type="STRING" id="22663.A0A218W8T5"/>
<feature type="compositionally biased region" description="Low complexity" evidence="7">
    <location>
        <begin position="54"/>
        <end position="70"/>
    </location>
</feature>
<reference evidence="10 12" key="3">
    <citation type="submission" date="2017-11" db="EMBL/GenBank/DDBJ databases">
        <title>De-novo sequencing of pomegranate (Punica granatum L.) genome.</title>
        <authorList>
            <person name="Akparov Z."/>
            <person name="Amiraslanov A."/>
            <person name="Hajiyeva S."/>
            <person name="Abbasov M."/>
            <person name="Kaur K."/>
            <person name="Hamwieh A."/>
            <person name="Solovyev V."/>
            <person name="Salamov A."/>
            <person name="Braich B."/>
            <person name="Kosarev P."/>
            <person name="Mahmoud A."/>
            <person name="Hajiyev E."/>
            <person name="Babayeva S."/>
            <person name="Izzatullayeva V."/>
            <person name="Mammadov A."/>
            <person name="Mammadov A."/>
            <person name="Sharifova S."/>
            <person name="Ojaghi J."/>
            <person name="Eynullazada K."/>
            <person name="Bayramov B."/>
            <person name="Abdulazimova A."/>
            <person name="Shahmuradov I."/>
        </authorList>
    </citation>
    <scope>NUCLEOTIDE SEQUENCE [LARGE SCALE GENOMIC DNA]</scope>
    <source>
        <strain evidence="10">AG2017</strain>
        <strain evidence="12">cv. AG2017</strain>
        <tissue evidence="10">Leaf</tissue>
    </source>
</reference>
<evidence type="ECO:0000256" key="4">
    <source>
        <dbReference type="ARBA" id="ARBA00023163"/>
    </source>
</evidence>
<comment type="caution">
    <text evidence="9">The sequence shown here is derived from an EMBL/GenBank/DDBJ whole genome shotgun (WGS) entry which is preliminary data.</text>
</comment>
<feature type="compositionally biased region" description="Basic residues" evidence="7">
    <location>
        <begin position="102"/>
        <end position="112"/>
    </location>
</feature>
<dbReference type="Proteomes" id="UP000233551">
    <property type="component" value="Unassembled WGS sequence"/>
</dbReference>
<dbReference type="EMBL" id="PGOL01000036">
    <property type="protein sequence ID" value="PKI78772.1"/>
    <property type="molecule type" value="Genomic_DNA"/>
</dbReference>
<dbReference type="PROSITE" id="PS51742">
    <property type="entry name" value="PPC"/>
    <property type="match status" value="1"/>
</dbReference>
<dbReference type="AlphaFoldDB" id="A0A218W8T5"/>
<keyword evidence="3 6" id="KW-0238">DNA-binding</keyword>
<keyword evidence="2 6" id="KW-0805">Transcription regulation</keyword>
<dbReference type="PANTHER" id="PTHR31500">
    <property type="entry name" value="AT-HOOK MOTIF NUCLEAR-LOCALIZED PROTEIN 9"/>
    <property type="match status" value="1"/>
</dbReference>
<proteinExistence type="predicted"/>
<keyword evidence="4 6" id="KW-0804">Transcription</keyword>
<evidence type="ECO:0000256" key="3">
    <source>
        <dbReference type="ARBA" id="ARBA00023125"/>
    </source>
</evidence>
<evidence type="ECO:0000256" key="6">
    <source>
        <dbReference type="RuleBase" id="RU367031"/>
    </source>
</evidence>
<comment type="subcellular location">
    <subcellularLocation>
        <location evidence="6">Nucleus</location>
    </subcellularLocation>
</comment>
<reference evidence="11" key="1">
    <citation type="journal article" date="2017" name="Plant J.">
        <title>The pomegranate (Punica granatum L.) genome and the genomics of punicalagin biosynthesis.</title>
        <authorList>
            <person name="Qin G."/>
            <person name="Xu C."/>
            <person name="Ming R."/>
            <person name="Tang H."/>
            <person name="Guyot R."/>
            <person name="Kramer E.M."/>
            <person name="Hu Y."/>
            <person name="Yi X."/>
            <person name="Qi Y."/>
            <person name="Xu X."/>
            <person name="Gao Z."/>
            <person name="Pan H."/>
            <person name="Jian J."/>
            <person name="Tian Y."/>
            <person name="Yue Z."/>
            <person name="Xu Y."/>
        </authorList>
    </citation>
    <scope>NUCLEOTIDE SEQUENCE [LARGE SCALE GENOMIC DNA]</scope>
    <source>
        <strain evidence="11">cv. Dabenzi</strain>
    </source>
</reference>
<dbReference type="GeneID" id="116211683"/>
<dbReference type="SMART" id="SM00384">
    <property type="entry name" value="AT_hook"/>
    <property type="match status" value="3"/>
</dbReference>
<dbReference type="PANTHER" id="PTHR31500:SF45">
    <property type="entry name" value="AT-HOOK MOTIF NUCLEAR-LOCALIZED PROTEIN"/>
    <property type="match status" value="1"/>
</dbReference>
<evidence type="ECO:0000256" key="2">
    <source>
        <dbReference type="ARBA" id="ARBA00023015"/>
    </source>
</evidence>
<dbReference type="Proteomes" id="UP000197138">
    <property type="component" value="Unassembled WGS sequence"/>
</dbReference>
<evidence type="ECO:0000256" key="1">
    <source>
        <dbReference type="ARBA" id="ARBA00003687"/>
    </source>
</evidence>
<reference evidence="9" key="2">
    <citation type="submission" date="2017-06" db="EMBL/GenBank/DDBJ databases">
        <title>The pomegranate genome and the genomics of punicalagin biosynthesis.</title>
        <authorList>
            <person name="Xu C."/>
        </authorList>
    </citation>
    <scope>NUCLEOTIDE SEQUENCE [LARGE SCALE GENOMIC DNA]</scope>
    <source>
        <tissue evidence="9">Fresh leaf</tissue>
    </source>
</reference>
<comment type="domain">
    <text evidence="6">The PPC domain mediates interactions between AHL proteins.</text>
</comment>
<name>A0A218W8T5_PUNGR</name>
<evidence type="ECO:0000313" key="11">
    <source>
        <dbReference type="Proteomes" id="UP000197138"/>
    </source>
</evidence>
<sequence>MEANHGTAMPVIPVVESAVLVDTARNKQLVMAEHGNGMPKARVVGGEFGEVSSGTTMDATGGAAGASTSAVKRRRGRPRKTDVVVGTRPAPISVTPVSQLPKRGRGRPKGSGKRQILPYTGGTPMETVGENFNIQIVTVHIGEDIVNKVYSFHQTSESVCVVSATGAVSSAVIRQPGSSGGTLRFEGIFEILSLKGLLSFGGAVAGAGRRPNIFSIVLAKPDGRVFGGGVAGALIAAGPVQLVVGTFTETVTKESKLGRPRKSPTPAPSIAAYPNQALMNSGSNFDGTVILGDGCYGIPPSAGLDAILDVAEDLSPSNI</sequence>
<keyword evidence="5 6" id="KW-0539">Nucleus</keyword>
<accession>A0A218W8T5</accession>
<gene>
    <name evidence="9" type="ORF">CDL15_Pgr025150</name>
    <name evidence="10" type="ORF">CRG98_000839</name>
</gene>
<dbReference type="OrthoDB" id="1588495at2759"/>
<dbReference type="EMBL" id="MTKT01004939">
    <property type="protein sequence ID" value="OWM68963.1"/>
    <property type="molecule type" value="Genomic_DNA"/>
</dbReference>
<dbReference type="PRINTS" id="PR00929">
    <property type="entry name" value="ATHOOK"/>
</dbReference>
<keyword evidence="12" id="KW-1185">Reference proteome</keyword>
<evidence type="ECO:0000313" key="9">
    <source>
        <dbReference type="EMBL" id="OWM68963.1"/>
    </source>
</evidence>
<dbReference type="InterPro" id="IPR005175">
    <property type="entry name" value="PPC_dom"/>
</dbReference>
<comment type="function">
    <text evidence="1 6">Transcription factor that specifically binds AT-rich DNA sequences related to the nuclear matrix attachment regions (MARs).</text>
</comment>
<dbReference type="InterPro" id="IPR039605">
    <property type="entry name" value="AHL"/>
</dbReference>
<evidence type="ECO:0000313" key="10">
    <source>
        <dbReference type="EMBL" id="PKI78772.1"/>
    </source>
</evidence>
<protein>
    <recommendedName>
        <fullName evidence="6">AT-hook motif nuclear-localized protein</fullName>
    </recommendedName>
</protein>
<organism evidence="9 11">
    <name type="scientific">Punica granatum</name>
    <name type="common">Pomegranate</name>
    <dbReference type="NCBI Taxonomy" id="22663"/>
    <lineage>
        <taxon>Eukaryota</taxon>
        <taxon>Viridiplantae</taxon>
        <taxon>Streptophyta</taxon>
        <taxon>Embryophyta</taxon>
        <taxon>Tracheophyta</taxon>
        <taxon>Spermatophyta</taxon>
        <taxon>Magnoliopsida</taxon>
        <taxon>eudicotyledons</taxon>
        <taxon>Gunneridae</taxon>
        <taxon>Pentapetalae</taxon>
        <taxon>rosids</taxon>
        <taxon>malvids</taxon>
        <taxon>Myrtales</taxon>
        <taxon>Lythraceae</taxon>
        <taxon>Punica</taxon>
    </lineage>
</organism>
<dbReference type="Pfam" id="PF03479">
    <property type="entry name" value="PCC"/>
    <property type="match status" value="1"/>
</dbReference>
<evidence type="ECO:0000259" key="8">
    <source>
        <dbReference type="PROSITE" id="PS51742"/>
    </source>
</evidence>
<dbReference type="CDD" id="cd11378">
    <property type="entry name" value="DUF296"/>
    <property type="match status" value="1"/>
</dbReference>
<dbReference type="GO" id="GO:0003680">
    <property type="term" value="F:minor groove of adenine-thymine-rich DNA binding"/>
    <property type="evidence" value="ECO:0007669"/>
    <property type="project" value="UniProtKB-UniRule"/>
</dbReference>
<dbReference type="InterPro" id="IPR017956">
    <property type="entry name" value="AT_hook_DNA-bd_motif"/>
</dbReference>
<dbReference type="Gene3D" id="3.30.1330.80">
    <property type="entry name" value="Hypothetical protein, similar to alpha- acetolactate decarboxylase, domain 2"/>
    <property type="match status" value="1"/>
</dbReference>
<evidence type="ECO:0000313" key="12">
    <source>
        <dbReference type="Proteomes" id="UP000233551"/>
    </source>
</evidence>
<dbReference type="GO" id="GO:0005634">
    <property type="term" value="C:nucleus"/>
    <property type="evidence" value="ECO:0007669"/>
    <property type="project" value="UniProtKB-SubCell"/>
</dbReference>
<dbReference type="SUPFAM" id="SSF117856">
    <property type="entry name" value="AF0104/ALDC/Ptd012-like"/>
    <property type="match status" value="1"/>
</dbReference>
<feature type="region of interest" description="Disordered" evidence="7">
    <location>
        <begin position="96"/>
        <end position="122"/>
    </location>
</feature>
<feature type="region of interest" description="Disordered" evidence="7">
    <location>
        <begin position="54"/>
        <end position="84"/>
    </location>
</feature>
<feature type="domain" description="PPC" evidence="8">
    <location>
        <begin position="129"/>
        <end position="271"/>
    </location>
</feature>
<evidence type="ECO:0000256" key="7">
    <source>
        <dbReference type="SAM" id="MobiDB-lite"/>
    </source>
</evidence>